<dbReference type="eggNOG" id="ENOG5030BN7">
    <property type="taxonomic scope" value="Bacteria"/>
</dbReference>
<dbReference type="NCBIfam" id="NF038026">
    <property type="entry name" value="RsaX20_sORF"/>
    <property type="match status" value="1"/>
</dbReference>
<evidence type="ECO:0000256" key="1">
    <source>
        <dbReference type="SAM" id="MobiDB-lite"/>
    </source>
</evidence>
<dbReference type="Proteomes" id="UP000307517">
    <property type="component" value="Unassembled WGS sequence"/>
</dbReference>
<dbReference type="AlphaFoldDB" id="A0A2A5L3E5"/>
<evidence type="ECO:0000313" key="8">
    <source>
        <dbReference type="Proteomes" id="UP000542889"/>
    </source>
</evidence>
<dbReference type="Proteomes" id="UP000552935">
    <property type="component" value="Unassembled WGS sequence"/>
</dbReference>
<evidence type="ECO:0000313" key="7">
    <source>
        <dbReference type="Proteomes" id="UP000307517"/>
    </source>
</evidence>
<gene>
    <name evidence="4" type="ORF">CYJ91_08770</name>
    <name evidence="5" type="ORF">E6L36_04670</name>
    <name evidence="3" type="ORF">H0N82_09970</name>
    <name evidence="2" type="ORF">HWN39_11650</name>
</gene>
<reference evidence="3 9" key="4">
    <citation type="submission" date="2020-07" db="EMBL/GenBank/DDBJ databases">
        <title>Organ Donor 1.</title>
        <authorList>
            <person name="Marsh A.J."/>
            <person name="Azcarate-Peril M.A."/>
        </authorList>
    </citation>
    <scope>NUCLEOTIDE SEQUENCE [LARGE SCALE GENOMIC DNA]</scope>
    <source>
        <strain evidence="3 9">AMC0712</strain>
    </source>
</reference>
<feature type="region of interest" description="Disordered" evidence="1">
    <location>
        <begin position="1"/>
        <end position="37"/>
    </location>
</feature>
<evidence type="ECO:0000313" key="5">
    <source>
        <dbReference type="EMBL" id="THC79754.1"/>
    </source>
</evidence>
<reference evidence="5 7" key="2">
    <citation type="submission" date="2019-04" db="EMBL/GenBank/DDBJ databases">
        <title>Genome Announcement to Ensure Probiotic Safety of Lactobacillus rhamnosus UBLR-58.</title>
        <authorList>
            <person name="Sulthana A."/>
            <person name="Lakshmi S.G."/>
            <person name="Madempudi R.S."/>
        </authorList>
    </citation>
    <scope>NUCLEOTIDE SEQUENCE [LARGE SCALE GENOMIC DNA]</scope>
    <source>
        <strain evidence="5 7">UBLR-58</strain>
    </source>
</reference>
<dbReference type="EMBL" id="PKJX01000003">
    <property type="protein sequence ID" value="PLA56909.1"/>
    <property type="molecule type" value="Genomic_DNA"/>
</dbReference>
<comment type="caution">
    <text evidence="3">The sequence shown here is derived from an EMBL/GenBank/DDBJ whole genome shotgun (WGS) entry which is preliminary data.</text>
</comment>
<evidence type="ECO:0000313" key="6">
    <source>
        <dbReference type="Proteomes" id="UP000234212"/>
    </source>
</evidence>
<protein>
    <submittedName>
        <fullName evidence="3">Putative metal homeostasis protein</fullName>
    </submittedName>
</protein>
<dbReference type="OrthoDB" id="2148837at2"/>
<dbReference type="GeneID" id="69832433"/>
<accession>A0A2A5L3E5</accession>
<dbReference type="EMBL" id="JACCKI010000007">
    <property type="protein sequence ID" value="NZA05406.1"/>
    <property type="molecule type" value="Genomic_DNA"/>
</dbReference>
<accession>A0A2R7CXR9</accession>
<evidence type="ECO:0000313" key="2">
    <source>
        <dbReference type="EMBL" id="NVO89126.1"/>
    </source>
</evidence>
<proteinExistence type="predicted"/>
<evidence type="ECO:0000313" key="9">
    <source>
        <dbReference type="Proteomes" id="UP000552935"/>
    </source>
</evidence>
<dbReference type="EMBL" id="SSHM01000001">
    <property type="protein sequence ID" value="THC79754.1"/>
    <property type="molecule type" value="Genomic_DNA"/>
</dbReference>
<reference evidence="2 8" key="3">
    <citation type="submission" date="2020-06" db="EMBL/GenBank/DDBJ databases">
        <title>Lactobacillus rhamnosus QC,genome.</title>
        <authorList>
            <person name="Yi H."/>
            <person name="Jin M."/>
        </authorList>
    </citation>
    <scope>NUCLEOTIDE SEQUENCE [LARGE SCALE GENOMIC DNA]</scope>
    <source>
        <strain evidence="2 8">QC</strain>
    </source>
</reference>
<dbReference type="Proteomes" id="UP000542889">
    <property type="component" value="Unassembled WGS sequence"/>
</dbReference>
<name>A0A2A5L3E5_LACRH</name>
<dbReference type="InterPro" id="IPR049844">
    <property type="entry name" value="RsaX20-like"/>
</dbReference>
<organism evidence="3 9">
    <name type="scientific">Lacticaseibacillus rhamnosus</name>
    <name type="common">Lactobacillus rhamnosus</name>
    <dbReference type="NCBI Taxonomy" id="47715"/>
    <lineage>
        <taxon>Bacteria</taxon>
        <taxon>Bacillati</taxon>
        <taxon>Bacillota</taxon>
        <taxon>Bacilli</taxon>
        <taxon>Lactobacillales</taxon>
        <taxon>Lactobacillaceae</taxon>
        <taxon>Lacticaseibacillus</taxon>
    </lineage>
</organism>
<dbReference type="Proteomes" id="UP000234212">
    <property type="component" value="Unassembled WGS sequence"/>
</dbReference>
<evidence type="ECO:0000313" key="3">
    <source>
        <dbReference type="EMBL" id="NZA05406.1"/>
    </source>
</evidence>
<feature type="compositionally biased region" description="Basic residues" evidence="1">
    <location>
        <begin position="12"/>
        <end position="37"/>
    </location>
</feature>
<sequence length="37" mass="4219">MAEKTDYASAARRLKSKNPKTRSRAKRVIKAVKKTTK</sequence>
<reference evidence="4 6" key="1">
    <citation type="submission" date="2017-12" db="EMBL/GenBank/DDBJ databases">
        <title>Phylogenetic diversity of female urinary microbiome.</title>
        <authorList>
            <person name="Thomas-White K."/>
            <person name="Wolfe A.J."/>
        </authorList>
    </citation>
    <scope>NUCLEOTIDE SEQUENCE [LARGE SCALE GENOMIC DNA]</scope>
    <source>
        <strain evidence="4 6">UMB0004</strain>
    </source>
</reference>
<dbReference type="RefSeq" id="WP_005687187.1">
    <property type="nucleotide sequence ID" value="NZ_BSWG01000003.1"/>
</dbReference>
<evidence type="ECO:0000313" key="4">
    <source>
        <dbReference type="EMBL" id="PLA56909.1"/>
    </source>
</evidence>
<dbReference type="EMBL" id="JABXWP010000020">
    <property type="protein sequence ID" value="NVO89126.1"/>
    <property type="molecule type" value="Genomic_DNA"/>
</dbReference>